<evidence type="ECO:0000313" key="1">
    <source>
        <dbReference type="EMBL" id="JAH30389.1"/>
    </source>
</evidence>
<accession>A0A0E9RMT9</accession>
<protein>
    <submittedName>
        <fullName evidence="1">Uncharacterized protein</fullName>
    </submittedName>
</protein>
<sequence length="26" mass="2688">MVQNCPSSNDSRVGVVIAAKPGPTPY</sequence>
<organism evidence="1">
    <name type="scientific">Anguilla anguilla</name>
    <name type="common">European freshwater eel</name>
    <name type="synonym">Muraena anguilla</name>
    <dbReference type="NCBI Taxonomy" id="7936"/>
    <lineage>
        <taxon>Eukaryota</taxon>
        <taxon>Metazoa</taxon>
        <taxon>Chordata</taxon>
        <taxon>Craniata</taxon>
        <taxon>Vertebrata</taxon>
        <taxon>Euteleostomi</taxon>
        <taxon>Actinopterygii</taxon>
        <taxon>Neopterygii</taxon>
        <taxon>Teleostei</taxon>
        <taxon>Anguilliformes</taxon>
        <taxon>Anguillidae</taxon>
        <taxon>Anguilla</taxon>
    </lineage>
</organism>
<reference evidence="1" key="2">
    <citation type="journal article" date="2015" name="Fish Shellfish Immunol.">
        <title>Early steps in the European eel (Anguilla anguilla)-Vibrio vulnificus interaction in the gills: Role of the RtxA13 toxin.</title>
        <authorList>
            <person name="Callol A."/>
            <person name="Pajuelo D."/>
            <person name="Ebbesson L."/>
            <person name="Teles M."/>
            <person name="MacKenzie S."/>
            <person name="Amaro C."/>
        </authorList>
    </citation>
    <scope>NUCLEOTIDE SEQUENCE</scope>
</reference>
<reference evidence="1" key="1">
    <citation type="submission" date="2014-11" db="EMBL/GenBank/DDBJ databases">
        <authorList>
            <person name="Amaro Gonzalez C."/>
        </authorList>
    </citation>
    <scope>NUCLEOTIDE SEQUENCE</scope>
</reference>
<dbReference type="EMBL" id="GBXM01078188">
    <property type="protein sequence ID" value="JAH30389.1"/>
    <property type="molecule type" value="Transcribed_RNA"/>
</dbReference>
<name>A0A0E9RMT9_ANGAN</name>
<proteinExistence type="predicted"/>
<dbReference type="AlphaFoldDB" id="A0A0E9RMT9"/>